<keyword evidence="2" id="KW-1185">Reference proteome</keyword>
<organism evidence="1 2">
    <name type="scientific">Cronobacter phage CR8</name>
    <dbReference type="NCBI Taxonomy" id="1327934"/>
    <lineage>
        <taxon>Viruses</taxon>
        <taxon>Duplodnaviria</taxon>
        <taxon>Heunggongvirae</taxon>
        <taxon>Uroviricota</taxon>
        <taxon>Caudoviricetes</taxon>
        <taxon>Vequintavirinae</taxon>
        <taxon>Certrevirus</taxon>
        <taxon>Certrevirus CR8</taxon>
    </lineage>
</organism>
<accession>A0A060AMA5</accession>
<evidence type="ECO:0000313" key="2">
    <source>
        <dbReference type="Proteomes" id="UP000026984"/>
    </source>
</evidence>
<proteinExistence type="predicted"/>
<dbReference type="KEGG" id="vg:19686834"/>
<evidence type="ECO:0000313" key="1">
    <source>
        <dbReference type="EMBL" id="AIA64613.1"/>
    </source>
</evidence>
<dbReference type="EMBL" id="KC954774">
    <property type="protein sequence ID" value="AIA64613.1"/>
    <property type="molecule type" value="Genomic_DNA"/>
</dbReference>
<reference evidence="1 2" key="1">
    <citation type="submission" date="2013-04" db="EMBL/GenBank/DDBJ databases">
        <title>Complete Genome Sequence of Cronobacter sakazakii Bacteriophage CR8.</title>
        <authorList>
            <person name="Kim Y."/>
            <person name="Shin H."/>
            <person name="Ryu S."/>
        </authorList>
    </citation>
    <scope>NUCLEOTIDE SEQUENCE [LARGE SCALE GENOMIC DNA]</scope>
</reference>
<dbReference type="GeneID" id="19686834"/>
<protein>
    <submittedName>
        <fullName evidence="1">Uncharacterized protein</fullName>
    </submittedName>
</protein>
<sequence>METEQQNRVRMTAERHWERFDEVCHGNAQQMAEIAESAIEELLQRERETPRIRPDLFNKLVIDIMDTVKTYGATQQCRTKLVGVISKYVVPDHSHTRPR</sequence>
<dbReference type="RefSeq" id="YP_009042320.1">
    <property type="nucleotide sequence ID" value="NC_024354.1"/>
</dbReference>
<name>A0A060AMA5_9CAUD</name>
<dbReference type="Proteomes" id="UP000026984">
    <property type="component" value="Segment"/>
</dbReference>
<gene>
    <name evidence="1" type="ORF">CR8_083</name>
</gene>